<comment type="cofactor">
    <cofactor evidence="11">
        <name>Mg(2+)</name>
        <dbReference type="ChEBI" id="CHEBI:18420"/>
    </cofactor>
    <cofactor evidence="11">
        <name>Mn(2+)</name>
        <dbReference type="ChEBI" id="CHEBI:29035"/>
    </cofactor>
    <text evidence="11">Probably binds two magnesium or manganese ions per subunit.</text>
</comment>
<evidence type="ECO:0000256" key="5">
    <source>
        <dbReference type="ARBA" id="ARBA00022771"/>
    </source>
</evidence>
<feature type="binding site" evidence="11">
    <location>
        <position position="66"/>
    </location>
    <ligand>
        <name>Mg(2+)</name>
        <dbReference type="ChEBI" id="CHEBI:18420"/>
        <label>1</label>
    </ligand>
</feature>
<feature type="compositionally biased region" description="Basic and acidic residues" evidence="14">
    <location>
        <begin position="457"/>
        <end position="469"/>
    </location>
</feature>
<keyword evidence="6" id="KW-0378">Hydrolase</keyword>
<feature type="active site" description="Proton acceptor" evidence="10">
    <location>
        <position position="337"/>
    </location>
</feature>
<feature type="site" description="Important for catalytic activity" evidence="12">
    <location>
        <position position="311"/>
    </location>
</feature>
<comment type="cofactor">
    <cofactor evidence="1">
        <name>Mn(2+)</name>
        <dbReference type="ChEBI" id="CHEBI:29035"/>
    </cofactor>
</comment>
<feature type="site" description="Transition state stabilizer" evidence="12">
    <location>
        <position position="221"/>
    </location>
</feature>
<dbReference type="PANTHER" id="PTHR22748">
    <property type="entry name" value="AP ENDONUCLEASE"/>
    <property type="match status" value="1"/>
</dbReference>
<dbReference type="InterPro" id="IPR005135">
    <property type="entry name" value="Endo/exonuclease/phosphatase"/>
</dbReference>
<keyword evidence="5 13" id="KW-0863">Zinc-finger</keyword>
<dbReference type="GO" id="GO:0008270">
    <property type="term" value="F:zinc ion binding"/>
    <property type="evidence" value="ECO:0007669"/>
    <property type="project" value="UniProtKB-KW"/>
</dbReference>
<evidence type="ECO:0000256" key="6">
    <source>
        <dbReference type="ARBA" id="ARBA00022801"/>
    </source>
</evidence>
<dbReference type="PANTHER" id="PTHR22748:SF4">
    <property type="entry name" value="DNA-(APURINIC OR APYRIMIDINIC SITE) ENDONUCLEASE 2"/>
    <property type="match status" value="1"/>
</dbReference>
<dbReference type="CDD" id="cd09088">
    <property type="entry name" value="Ape2-like_AP-endo"/>
    <property type="match status" value="1"/>
</dbReference>
<protein>
    <recommendedName>
        <fullName evidence="3">DNA-(apurinic or apyrimidinic site) endonuclease 2</fullName>
    </recommendedName>
</protein>
<feature type="binding site" evidence="11">
    <location>
        <position position="219"/>
    </location>
    <ligand>
        <name>Mg(2+)</name>
        <dbReference type="ChEBI" id="CHEBI:18420"/>
        <label>1</label>
    </ligand>
</feature>
<keyword evidence="4 11" id="KW-0479">Metal-binding</keyword>
<feature type="region of interest" description="Disordered" evidence="14">
    <location>
        <begin position="400"/>
        <end position="540"/>
    </location>
</feature>
<evidence type="ECO:0000313" key="17">
    <source>
        <dbReference type="Proteomes" id="UP000224634"/>
    </source>
</evidence>
<dbReference type="Proteomes" id="UP000224634">
    <property type="component" value="Unassembled WGS sequence"/>
</dbReference>
<evidence type="ECO:0000259" key="15">
    <source>
        <dbReference type="PROSITE" id="PS51999"/>
    </source>
</evidence>
<evidence type="ECO:0000256" key="12">
    <source>
        <dbReference type="PIRSR" id="PIRSR604808-3"/>
    </source>
</evidence>
<proteinExistence type="inferred from homology"/>
<keyword evidence="17" id="KW-1185">Reference proteome</keyword>
<dbReference type="GO" id="GO:0003677">
    <property type="term" value="F:DNA binding"/>
    <property type="evidence" value="ECO:0007669"/>
    <property type="project" value="InterPro"/>
</dbReference>
<feature type="compositionally biased region" description="Low complexity" evidence="14">
    <location>
        <begin position="419"/>
        <end position="429"/>
    </location>
</feature>
<keyword evidence="7" id="KW-0862">Zinc</keyword>
<evidence type="ECO:0000256" key="14">
    <source>
        <dbReference type="SAM" id="MobiDB-lite"/>
    </source>
</evidence>
<dbReference type="GO" id="GO:0006284">
    <property type="term" value="P:base-excision repair"/>
    <property type="evidence" value="ECO:0007669"/>
    <property type="project" value="TreeGrafter"/>
</dbReference>
<organism evidence="16 17">
    <name type="scientific">Polytolypa hystricis (strain UAMH7299)</name>
    <dbReference type="NCBI Taxonomy" id="1447883"/>
    <lineage>
        <taxon>Eukaryota</taxon>
        <taxon>Fungi</taxon>
        <taxon>Dikarya</taxon>
        <taxon>Ascomycota</taxon>
        <taxon>Pezizomycotina</taxon>
        <taxon>Eurotiomycetes</taxon>
        <taxon>Eurotiomycetidae</taxon>
        <taxon>Onygenales</taxon>
        <taxon>Onygenales incertae sedis</taxon>
        <taxon>Polytolypa</taxon>
    </lineage>
</organism>
<dbReference type="InterPro" id="IPR036691">
    <property type="entry name" value="Endo/exonu/phosph_ase_sf"/>
</dbReference>
<dbReference type="PROSITE" id="PS51999">
    <property type="entry name" value="ZF_GRF"/>
    <property type="match status" value="1"/>
</dbReference>
<dbReference type="EMBL" id="PDNA01000014">
    <property type="protein sequence ID" value="PGH26683.1"/>
    <property type="molecule type" value="Genomic_DNA"/>
</dbReference>
<feature type="compositionally biased region" description="Polar residues" evidence="14">
    <location>
        <begin position="502"/>
        <end position="539"/>
    </location>
</feature>
<dbReference type="AlphaFoldDB" id="A0A2B7Z0D1"/>
<dbReference type="STRING" id="1447883.A0A2B7Z0D1"/>
<dbReference type="PROSITE" id="PS51435">
    <property type="entry name" value="AP_NUCLEASE_F1_4"/>
    <property type="match status" value="1"/>
</dbReference>
<feature type="domain" description="GRF-type" evidence="15">
    <location>
        <begin position="585"/>
        <end position="638"/>
    </location>
</feature>
<sequence>MSGSGSGSPTSGISASPAHLEETTRVCASSQFNGIRNPFSYQPWREKRTFDAMFDALEADIVIFQETKIQRKDLRDDMVLIPGWDCYFSLPKVKKAGYSGVVIYTRNATCAPTLAEEGITGVHCRPMSSTPYRSLPEAEQIGGYPTDEQLSLSEVDPVTLDSEGRCVVLEFPAFVLLGVYCPATRDESRDDFRLGFLNALEARIRNLVAMGKRVILTGDINIAPTVLDSAPAKENIRKGNLTEEEYISSSSRRMFNQLIKGGHIIGERDDGRENPVLLDLCREFHPDRRGMYTCWEQRVNARPGNYGARIDHVLCSLNMGDWFDSSDIQEGLMGSDHCPVHAILKDNVQCDGREVNILDIMNPPGTFERGNRLREYSTKNLPPLSGRLIPEFDRRRSIKDMFFKKPTTPAIEGKAEYESPAPSTQSSQPSSPPKVVYGAEKSNGSSMSPSKRTAQNDTKRVHKSDDRVSRAAKRFKQRGESSDGLSKGQRTLKGFFKPPPSSSMTDVSNGQQFVSNASEAASEQDGTQSGQETPSQSISAEGIADEDANSIDAEFGQLPLPGTINNEESKESWTKLFSRKVAPKCEGHNEPCLRLVTKKPGINCGRSFWICPRPIGPSGNKETGTQWRCPTFIWSSDLNSSS</sequence>
<evidence type="ECO:0000256" key="7">
    <source>
        <dbReference type="ARBA" id="ARBA00022833"/>
    </source>
</evidence>
<reference evidence="16 17" key="1">
    <citation type="submission" date="2017-10" db="EMBL/GenBank/DDBJ databases">
        <title>Comparative genomics in systemic dimorphic fungi from Ajellomycetaceae.</title>
        <authorList>
            <person name="Munoz J.F."/>
            <person name="Mcewen J.G."/>
            <person name="Clay O.K."/>
            <person name="Cuomo C.A."/>
        </authorList>
    </citation>
    <scope>NUCLEOTIDE SEQUENCE [LARGE SCALE GENOMIC DNA]</scope>
    <source>
        <strain evidence="16 17">UAMH7299</strain>
    </source>
</reference>
<evidence type="ECO:0000256" key="1">
    <source>
        <dbReference type="ARBA" id="ARBA00001936"/>
    </source>
</evidence>
<feature type="binding site" evidence="11">
    <location>
        <position position="336"/>
    </location>
    <ligand>
        <name>Mg(2+)</name>
        <dbReference type="ChEBI" id="CHEBI:18420"/>
        <label>1</label>
    </ligand>
</feature>
<dbReference type="GO" id="GO:0008311">
    <property type="term" value="F:double-stranded DNA 3'-5' DNA exonuclease activity"/>
    <property type="evidence" value="ECO:0007669"/>
    <property type="project" value="TreeGrafter"/>
</dbReference>
<keyword evidence="8 11" id="KW-0460">Magnesium</keyword>
<dbReference type="SUPFAM" id="SSF56219">
    <property type="entry name" value="DNase I-like"/>
    <property type="match status" value="1"/>
</dbReference>
<dbReference type="PROSITE" id="PS00728">
    <property type="entry name" value="AP_NUCLEASE_F1_3"/>
    <property type="match status" value="1"/>
</dbReference>
<name>A0A2B7Z0D1_POLH7</name>
<dbReference type="Pfam" id="PF03372">
    <property type="entry name" value="Exo_endo_phos"/>
    <property type="match status" value="1"/>
</dbReference>
<evidence type="ECO:0000256" key="3">
    <source>
        <dbReference type="ARBA" id="ARBA00013541"/>
    </source>
</evidence>
<dbReference type="GO" id="GO:0005634">
    <property type="term" value="C:nucleus"/>
    <property type="evidence" value="ECO:0007669"/>
    <property type="project" value="TreeGrafter"/>
</dbReference>
<evidence type="ECO:0000256" key="2">
    <source>
        <dbReference type="ARBA" id="ARBA00007092"/>
    </source>
</evidence>
<dbReference type="FunFam" id="3.60.10.10:FF:000079">
    <property type="entry name" value="DNA-(apurinic or apyrimidinic site) lyase"/>
    <property type="match status" value="1"/>
</dbReference>
<evidence type="ECO:0000256" key="9">
    <source>
        <dbReference type="ARBA" id="ARBA00023242"/>
    </source>
</evidence>
<comment type="similarity">
    <text evidence="2">Belongs to the DNA repair enzymes AP/ExoA family.</text>
</comment>
<dbReference type="InterPro" id="IPR020848">
    <property type="entry name" value="AP_endonuclease_F1_CS"/>
</dbReference>
<evidence type="ECO:0000256" key="8">
    <source>
        <dbReference type="ARBA" id="ARBA00022842"/>
    </source>
</evidence>
<dbReference type="Gene3D" id="3.60.10.10">
    <property type="entry name" value="Endonuclease/exonuclease/phosphatase"/>
    <property type="match status" value="1"/>
</dbReference>
<feature type="active site" evidence="10">
    <location>
        <position position="180"/>
    </location>
</feature>
<feature type="active site" description="Proton donor/acceptor" evidence="10">
    <location>
        <position position="219"/>
    </location>
</feature>
<dbReference type="OrthoDB" id="391817at2759"/>
<evidence type="ECO:0000256" key="10">
    <source>
        <dbReference type="PIRSR" id="PIRSR604808-1"/>
    </source>
</evidence>
<dbReference type="InterPro" id="IPR010666">
    <property type="entry name" value="Znf_GRF"/>
</dbReference>
<evidence type="ECO:0000256" key="4">
    <source>
        <dbReference type="ARBA" id="ARBA00022723"/>
    </source>
</evidence>
<keyword evidence="11" id="KW-0464">Manganese</keyword>
<dbReference type="InterPro" id="IPR004808">
    <property type="entry name" value="AP_endonuc_1"/>
</dbReference>
<keyword evidence="9" id="KW-0539">Nucleus</keyword>
<accession>A0A2B7Z0D1</accession>
<comment type="caution">
    <text evidence="16">The sequence shown here is derived from an EMBL/GenBank/DDBJ whole genome shotgun (WGS) entry which is preliminary data.</text>
</comment>
<feature type="binding site" evidence="11">
    <location>
        <position position="337"/>
    </location>
    <ligand>
        <name>Mg(2+)</name>
        <dbReference type="ChEBI" id="CHEBI:18420"/>
        <label>1</label>
    </ligand>
</feature>
<evidence type="ECO:0000256" key="11">
    <source>
        <dbReference type="PIRSR" id="PIRSR604808-2"/>
    </source>
</evidence>
<evidence type="ECO:0000313" key="16">
    <source>
        <dbReference type="EMBL" id="PGH26683.1"/>
    </source>
</evidence>
<feature type="site" description="Interaction with DNA substrate" evidence="12">
    <location>
        <position position="337"/>
    </location>
</feature>
<dbReference type="GO" id="GO:0008081">
    <property type="term" value="F:phosphoric diester hydrolase activity"/>
    <property type="evidence" value="ECO:0007669"/>
    <property type="project" value="TreeGrafter"/>
</dbReference>
<dbReference type="GO" id="GO:0003906">
    <property type="term" value="F:DNA-(apurinic or apyrimidinic site) endonuclease activity"/>
    <property type="evidence" value="ECO:0007669"/>
    <property type="project" value="TreeGrafter"/>
</dbReference>
<feature type="binding site" evidence="11">
    <location>
        <position position="221"/>
    </location>
    <ligand>
        <name>Mg(2+)</name>
        <dbReference type="ChEBI" id="CHEBI:18420"/>
        <label>1</label>
    </ligand>
</feature>
<feature type="compositionally biased region" description="Polar residues" evidence="14">
    <location>
        <begin position="442"/>
        <end position="456"/>
    </location>
</feature>
<gene>
    <name evidence="16" type="ORF">AJ80_01629</name>
</gene>
<evidence type="ECO:0000256" key="13">
    <source>
        <dbReference type="PROSITE-ProRule" id="PRU01343"/>
    </source>
</evidence>